<dbReference type="GO" id="GO:0016740">
    <property type="term" value="F:transferase activity"/>
    <property type="evidence" value="ECO:0007669"/>
    <property type="project" value="InterPro"/>
</dbReference>
<gene>
    <name evidence="3" type="ORF">SAMN06265173_101302</name>
</gene>
<dbReference type="Proteomes" id="UP000316030">
    <property type="component" value="Unassembled WGS sequence"/>
</dbReference>
<proteinExistence type="predicted"/>
<keyword evidence="4" id="KW-1185">Reference proteome</keyword>
<comment type="pathway">
    <text evidence="1">Cell wall biogenesis; peptidoglycan biosynthesis.</text>
</comment>
<organism evidence="3 4">
    <name type="scientific">Thalassovita litoralis</name>
    <dbReference type="NCBI Taxonomy" id="1010611"/>
    <lineage>
        <taxon>Bacteria</taxon>
        <taxon>Pseudomonadati</taxon>
        <taxon>Pseudomonadota</taxon>
        <taxon>Alphaproteobacteria</taxon>
        <taxon>Rhodobacterales</taxon>
        <taxon>Roseobacteraceae</taxon>
        <taxon>Thalassovita</taxon>
    </lineage>
</organism>
<dbReference type="PANTHER" id="PTHR38589">
    <property type="entry name" value="BLR0621 PROTEIN"/>
    <property type="match status" value="1"/>
</dbReference>
<dbReference type="OrthoDB" id="9804204at2"/>
<evidence type="ECO:0000313" key="4">
    <source>
        <dbReference type="Proteomes" id="UP000316030"/>
    </source>
</evidence>
<protein>
    <submittedName>
        <fullName evidence="3">L,D-transpeptidase catalytic domain</fullName>
    </submittedName>
</protein>
<keyword evidence="1" id="KW-0133">Cell shape</keyword>
<dbReference type="PANTHER" id="PTHR38589:SF1">
    <property type="entry name" value="BLR0621 PROTEIN"/>
    <property type="match status" value="1"/>
</dbReference>
<dbReference type="EMBL" id="FXTO01000001">
    <property type="protein sequence ID" value="SMO36816.1"/>
    <property type="molecule type" value="Genomic_DNA"/>
</dbReference>
<dbReference type="GO" id="GO:0009252">
    <property type="term" value="P:peptidoglycan biosynthetic process"/>
    <property type="evidence" value="ECO:0007669"/>
    <property type="project" value="UniProtKB-KW"/>
</dbReference>
<feature type="active site" description="Proton donor/acceptor" evidence="1">
    <location>
        <position position="130"/>
    </location>
</feature>
<feature type="active site" description="Nucleophile" evidence="1">
    <location>
        <position position="142"/>
    </location>
</feature>
<feature type="domain" description="L,D-TPase catalytic" evidence="2">
    <location>
        <begin position="1"/>
        <end position="166"/>
    </location>
</feature>
<dbReference type="PROSITE" id="PS52029">
    <property type="entry name" value="LD_TPASE"/>
    <property type="match status" value="1"/>
</dbReference>
<evidence type="ECO:0000313" key="3">
    <source>
        <dbReference type="EMBL" id="SMO36816.1"/>
    </source>
</evidence>
<dbReference type="GO" id="GO:0008360">
    <property type="term" value="P:regulation of cell shape"/>
    <property type="evidence" value="ECO:0007669"/>
    <property type="project" value="UniProtKB-UniRule"/>
</dbReference>
<keyword evidence="1" id="KW-0961">Cell wall biogenesis/degradation</keyword>
<reference evidence="3 4" key="1">
    <citation type="submission" date="2017-05" db="EMBL/GenBank/DDBJ databases">
        <authorList>
            <person name="Varghese N."/>
            <person name="Submissions S."/>
        </authorList>
    </citation>
    <scope>NUCLEOTIDE SEQUENCE [LARGE SCALE GENOMIC DNA]</scope>
    <source>
        <strain evidence="3 4">DSM 29506</strain>
    </source>
</reference>
<dbReference type="RefSeq" id="WP_142491606.1">
    <property type="nucleotide sequence ID" value="NZ_FXTO01000001.1"/>
</dbReference>
<keyword evidence="1" id="KW-0573">Peptidoglycan synthesis</keyword>
<dbReference type="InterPro" id="IPR005490">
    <property type="entry name" value="LD_TPept_cat_dom"/>
</dbReference>
<sequence>MNAADLVLMPTHVRFLNRRFPRSIGRGGIVDAAAKREGDGATPRGVHCVVGMLYRADRITPPNDWARPIGPNDLWSDAPDDPAYNHLVHAPYGPSHETLRRADPMYDLILVTDWNYPDATPGKGSAIFVHQWRRPGWPTAGCVAFRRDHLRFIAERLTPHSRLIIR</sequence>
<accession>A0A521APX0</accession>
<evidence type="ECO:0000259" key="2">
    <source>
        <dbReference type="PROSITE" id="PS52029"/>
    </source>
</evidence>
<evidence type="ECO:0000256" key="1">
    <source>
        <dbReference type="PROSITE-ProRule" id="PRU01373"/>
    </source>
</evidence>
<name>A0A521APX0_9RHOB</name>
<dbReference type="GO" id="GO:0071555">
    <property type="term" value="P:cell wall organization"/>
    <property type="evidence" value="ECO:0007669"/>
    <property type="project" value="UniProtKB-UniRule"/>
</dbReference>
<dbReference type="Pfam" id="PF03734">
    <property type="entry name" value="YkuD"/>
    <property type="match status" value="1"/>
</dbReference>
<dbReference type="AlphaFoldDB" id="A0A521APX0"/>